<organism evidence="2 3">
    <name type="scientific">Nostocoides australiense Ben110</name>
    <dbReference type="NCBI Taxonomy" id="1193182"/>
    <lineage>
        <taxon>Bacteria</taxon>
        <taxon>Bacillati</taxon>
        <taxon>Actinomycetota</taxon>
        <taxon>Actinomycetes</taxon>
        <taxon>Micrococcales</taxon>
        <taxon>Intrasporangiaceae</taxon>
        <taxon>Nostocoides</taxon>
    </lineage>
</organism>
<reference evidence="2 3" key="1">
    <citation type="journal article" date="2013" name="ISME J.">
        <title>A metabolic model for members of the genus Tetrasphaera involved in enhanced biological phosphorus removal.</title>
        <authorList>
            <person name="Kristiansen R."/>
            <person name="Nguyen H.T.T."/>
            <person name="Saunders A.M."/>
            <person name="Nielsen J.L."/>
            <person name="Wimmer R."/>
            <person name="Le V.Q."/>
            <person name="McIlroy S.J."/>
            <person name="Petrovski S."/>
            <person name="Seviour R.J."/>
            <person name="Calteau A."/>
            <person name="Nielsen K.L."/>
            <person name="Nielsen P.H."/>
        </authorList>
    </citation>
    <scope>NUCLEOTIDE SEQUENCE [LARGE SCALE GENOMIC DNA]</scope>
    <source>
        <strain evidence="2 3">Ben110</strain>
    </source>
</reference>
<keyword evidence="3" id="KW-1185">Reference proteome</keyword>
<keyword evidence="1" id="KW-1133">Transmembrane helix</keyword>
<sequence>MSVGDDDVAAALSRVHRTEWGRVVGALVGVSAISISRKTLRQKHLRAWCSGGRATAYHPILVGG</sequence>
<name>W6JV08_9MICO</name>
<comment type="caution">
    <text evidence="2">The sequence shown here is derived from an EMBL/GenBank/DDBJ whole genome shotgun (WGS) entry which is preliminary data.</text>
</comment>
<evidence type="ECO:0000256" key="1">
    <source>
        <dbReference type="SAM" id="Phobius"/>
    </source>
</evidence>
<proteinExistence type="predicted"/>
<accession>W6JV08</accession>
<feature type="transmembrane region" description="Helical" evidence="1">
    <location>
        <begin position="20"/>
        <end position="36"/>
    </location>
</feature>
<keyword evidence="1" id="KW-0812">Transmembrane</keyword>
<dbReference type="EMBL" id="CAJA01000168">
    <property type="protein sequence ID" value="CCH73278.1"/>
    <property type="molecule type" value="Genomic_DNA"/>
</dbReference>
<evidence type="ECO:0000313" key="3">
    <source>
        <dbReference type="Proteomes" id="UP000035763"/>
    </source>
</evidence>
<keyword evidence="1" id="KW-0472">Membrane</keyword>
<gene>
    <name evidence="2" type="ORF">BN11_250021</name>
</gene>
<evidence type="ECO:0000313" key="2">
    <source>
        <dbReference type="EMBL" id="CCH73278.1"/>
    </source>
</evidence>
<dbReference type="Proteomes" id="UP000035763">
    <property type="component" value="Unassembled WGS sequence"/>
</dbReference>
<protein>
    <submittedName>
        <fullName evidence="2">Uncharacterized protein</fullName>
    </submittedName>
</protein>
<dbReference type="STRING" id="1193182.BN11_250021"/>
<dbReference type="AlphaFoldDB" id="W6JV08"/>